<feature type="compositionally biased region" description="Polar residues" evidence="1">
    <location>
        <begin position="68"/>
        <end position="84"/>
    </location>
</feature>
<dbReference type="EMBL" id="HACG01023499">
    <property type="protein sequence ID" value="CEK70364.1"/>
    <property type="molecule type" value="Transcribed_RNA"/>
</dbReference>
<evidence type="ECO:0000313" key="2">
    <source>
        <dbReference type="EMBL" id="CEK70364.1"/>
    </source>
</evidence>
<accession>A0A0B6ZRJ8</accession>
<reference evidence="3" key="1">
    <citation type="submission" date="2014-12" db="EMBL/GenBank/DDBJ databases">
        <title>Insight into the proteome of Arion vulgaris.</title>
        <authorList>
            <person name="Aradska J."/>
            <person name="Bulat T."/>
            <person name="Smidak R."/>
            <person name="Sarate P."/>
            <person name="Gangsoo J."/>
            <person name="Sialana F."/>
            <person name="Bilban M."/>
            <person name="Lubec G."/>
        </authorList>
    </citation>
    <scope>NUCLEOTIDE SEQUENCE</scope>
    <source>
        <tissue evidence="3">Skin</tissue>
    </source>
</reference>
<protein>
    <submittedName>
        <fullName evidence="3">Uncharacterized protein</fullName>
    </submittedName>
</protein>
<evidence type="ECO:0000313" key="3">
    <source>
        <dbReference type="EMBL" id="CEK70365.1"/>
    </source>
</evidence>
<feature type="compositionally biased region" description="Low complexity" evidence="1">
    <location>
        <begin position="43"/>
        <end position="57"/>
    </location>
</feature>
<sequence>TTSGFQFQPHYIDPHYNDVYDRPDYSSYQVEPHATKDEVAAGSSTNSSRSNGSCSNNYTENVNERIQKQGSGDTMHSRTRSANDVSEKCGDALTIFDRFVTTNRSVAGVSTDVSKMAE</sequence>
<feature type="region of interest" description="Disordered" evidence="1">
    <location>
        <begin position="1"/>
        <end position="86"/>
    </location>
</feature>
<name>A0A0B6ZRJ8_9EUPU</name>
<gene>
    <name evidence="3" type="primary">ORF73832</name>
    <name evidence="2" type="synonym">ORF73829</name>
</gene>
<organism evidence="3">
    <name type="scientific">Arion vulgaris</name>
    <dbReference type="NCBI Taxonomy" id="1028688"/>
    <lineage>
        <taxon>Eukaryota</taxon>
        <taxon>Metazoa</taxon>
        <taxon>Spiralia</taxon>
        <taxon>Lophotrochozoa</taxon>
        <taxon>Mollusca</taxon>
        <taxon>Gastropoda</taxon>
        <taxon>Heterobranchia</taxon>
        <taxon>Euthyneura</taxon>
        <taxon>Panpulmonata</taxon>
        <taxon>Eupulmonata</taxon>
        <taxon>Stylommatophora</taxon>
        <taxon>Helicina</taxon>
        <taxon>Arionoidea</taxon>
        <taxon>Arionidae</taxon>
        <taxon>Arion</taxon>
    </lineage>
</organism>
<evidence type="ECO:0000256" key="1">
    <source>
        <dbReference type="SAM" id="MobiDB-lite"/>
    </source>
</evidence>
<proteinExistence type="predicted"/>
<dbReference type="EMBL" id="HACG01023500">
    <property type="protein sequence ID" value="CEK70365.1"/>
    <property type="molecule type" value="Transcribed_RNA"/>
</dbReference>
<feature type="compositionally biased region" description="Basic and acidic residues" evidence="1">
    <location>
        <begin position="12"/>
        <end position="24"/>
    </location>
</feature>
<feature type="non-terminal residue" evidence="3">
    <location>
        <position position="1"/>
    </location>
</feature>
<dbReference type="AlphaFoldDB" id="A0A0B6ZRJ8"/>